<accession>A0ABP5EQ61</accession>
<evidence type="ECO:0008006" key="4">
    <source>
        <dbReference type="Google" id="ProtNLM"/>
    </source>
</evidence>
<dbReference type="EMBL" id="BAAAQM010000073">
    <property type="protein sequence ID" value="GAA2002083.1"/>
    <property type="molecule type" value="Genomic_DNA"/>
</dbReference>
<keyword evidence="1" id="KW-0812">Transmembrane</keyword>
<organism evidence="2 3">
    <name type="scientific">Catenulispora subtropica</name>
    <dbReference type="NCBI Taxonomy" id="450798"/>
    <lineage>
        <taxon>Bacteria</taxon>
        <taxon>Bacillati</taxon>
        <taxon>Actinomycetota</taxon>
        <taxon>Actinomycetes</taxon>
        <taxon>Catenulisporales</taxon>
        <taxon>Catenulisporaceae</taxon>
        <taxon>Catenulispora</taxon>
    </lineage>
</organism>
<comment type="caution">
    <text evidence="2">The sequence shown here is derived from an EMBL/GenBank/DDBJ whole genome shotgun (WGS) entry which is preliminary data.</text>
</comment>
<evidence type="ECO:0000313" key="2">
    <source>
        <dbReference type="EMBL" id="GAA2002083.1"/>
    </source>
</evidence>
<reference evidence="3" key="1">
    <citation type="journal article" date="2019" name="Int. J. Syst. Evol. Microbiol.">
        <title>The Global Catalogue of Microorganisms (GCM) 10K type strain sequencing project: providing services to taxonomists for standard genome sequencing and annotation.</title>
        <authorList>
            <consortium name="The Broad Institute Genomics Platform"/>
            <consortium name="The Broad Institute Genome Sequencing Center for Infectious Disease"/>
            <person name="Wu L."/>
            <person name="Ma J."/>
        </authorList>
    </citation>
    <scope>NUCLEOTIDE SEQUENCE [LARGE SCALE GENOMIC DNA]</scope>
    <source>
        <strain evidence="3">JCM 16013</strain>
    </source>
</reference>
<proteinExistence type="predicted"/>
<feature type="transmembrane region" description="Helical" evidence="1">
    <location>
        <begin position="87"/>
        <end position="105"/>
    </location>
</feature>
<keyword evidence="1" id="KW-0472">Membrane</keyword>
<feature type="transmembrane region" description="Helical" evidence="1">
    <location>
        <begin position="59"/>
        <end position="81"/>
    </location>
</feature>
<sequence>MVMHHTTSRVGPTGVTSRILLTVVGAAGLIVGAFLNWTRDLQGTHVSWRSVYQDTFGSTDNIVQSIGGASILVGLIAVLGLADASGWLVRFAGAVGIVGSVLFIIQVQRSSDHSLQTGLWFALVGSVLCVAAGLTGYRGGTVIVDE</sequence>
<protein>
    <recommendedName>
        <fullName evidence="4">Integral membrane protein</fullName>
    </recommendedName>
</protein>
<feature type="transmembrane region" description="Helical" evidence="1">
    <location>
        <begin position="20"/>
        <end position="38"/>
    </location>
</feature>
<dbReference type="RefSeq" id="WP_344662431.1">
    <property type="nucleotide sequence ID" value="NZ_BAAAQM010000073.1"/>
</dbReference>
<keyword evidence="1" id="KW-1133">Transmembrane helix</keyword>
<dbReference type="Proteomes" id="UP001499854">
    <property type="component" value="Unassembled WGS sequence"/>
</dbReference>
<evidence type="ECO:0000256" key="1">
    <source>
        <dbReference type="SAM" id="Phobius"/>
    </source>
</evidence>
<keyword evidence="3" id="KW-1185">Reference proteome</keyword>
<evidence type="ECO:0000313" key="3">
    <source>
        <dbReference type="Proteomes" id="UP001499854"/>
    </source>
</evidence>
<gene>
    <name evidence="2" type="ORF">GCM10009838_80000</name>
</gene>
<feature type="transmembrane region" description="Helical" evidence="1">
    <location>
        <begin position="117"/>
        <end position="137"/>
    </location>
</feature>
<name>A0ABP5EQ61_9ACTN</name>